<name>A0ACC3BZX7_PYRYE</name>
<dbReference type="Proteomes" id="UP000798662">
    <property type="component" value="Chromosome 2"/>
</dbReference>
<accession>A0ACC3BZX7</accession>
<evidence type="ECO:0000313" key="1">
    <source>
        <dbReference type="EMBL" id="KAK1863629.1"/>
    </source>
</evidence>
<reference evidence="1" key="1">
    <citation type="submission" date="2019-11" db="EMBL/GenBank/DDBJ databases">
        <title>Nori genome reveals adaptations in red seaweeds to the harsh intertidal environment.</title>
        <authorList>
            <person name="Wang D."/>
            <person name="Mao Y."/>
        </authorList>
    </citation>
    <scope>NUCLEOTIDE SEQUENCE</scope>
    <source>
        <tissue evidence="1">Gametophyte</tissue>
    </source>
</reference>
<keyword evidence="2" id="KW-1185">Reference proteome</keyword>
<proteinExistence type="predicted"/>
<gene>
    <name evidence="1" type="ORF">I4F81_006183</name>
</gene>
<organism evidence="1 2">
    <name type="scientific">Pyropia yezoensis</name>
    <name type="common">Susabi-nori</name>
    <name type="synonym">Porphyra yezoensis</name>
    <dbReference type="NCBI Taxonomy" id="2788"/>
    <lineage>
        <taxon>Eukaryota</taxon>
        <taxon>Rhodophyta</taxon>
        <taxon>Bangiophyceae</taxon>
        <taxon>Bangiales</taxon>
        <taxon>Bangiaceae</taxon>
        <taxon>Pyropia</taxon>
    </lineage>
</organism>
<comment type="caution">
    <text evidence="1">The sequence shown here is derived from an EMBL/GenBank/DDBJ whole genome shotgun (WGS) entry which is preliminary data.</text>
</comment>
<evidence type="ECO:0000313" key="2">
    <source>
        <dbReference type="Proteomes" id="UP000798662"/>
    </source>
</evidence>
<protein>
    <submittedName>
        <fullName evidence="1">Uncharacterized protein</fullName>
    </submittedName>
</protein>
<dbReference type="EMBL" id="CM020619">
    <property type="protein sequence ID" value="KAK1863629.1"/>
    <property type="molecule type" value="Genomic_DNA"/>
</dbReference>
<sequence length="429" mass="45627">MVWTRRPMLGPATRRAVMTGSANCARIAREIGRSWLFLRLLLFFDWSILSFFPYIRSIHSVTNDSPLPMFALEGTWLSVWGKGQWQYQCFCHTRNAHAGGAGCAHKGGGGRVGEAVGLPPPGRQRRRGRRRRRLTPLPPRGAARTAARPPPNARSRRGGPFRWPPSRRPAARQAGSAWYPRGPARAGQSRWRVPTEVGTLQVGVYMEPGAPWGGTGKLSLPPPPHFPPRYPGAPGGGVGGGTCPRASPPPCNVAAPPPPALGPRGCVPGVERGRGACTLPPAPPRPPWAPPPAPATSSHAVAAAVRPLEMGGSPSSAPSSVGAGPPPPPSSPPSPAPSAPSLGAGPSAGGSGSGAPGPLPPPPPPPPAAVGGAPAPPPLPRHRHRRPRQHRYQRRRRHRHSHCHLQGRRRLQRPGRPGHRRRPRRRRPD</sequence>